<dbReference type="GO" id="GO:0016787">
    <property type="term" value="F:hydrolase activity"/>
    <property type="evidence" value="ECO:0007669"/>
    <property type="project" value="UniProtKB-KW"/>
</dbReference>
<feature type="compositionally biased region" description="Gly residues" evidence="2">
    <location>
        <begin position="69"/>
        <end position="86"/>
    </location>
</feature>
<dbReference type="RefSeq" id="WP_378977625.1">
    <property type="nucleotide sequence ID" value="NZ_JBHTBJ010000064.1"/>
</dbReference>
<proteinExistence type="predicted"/>
<feature type="region of interest" description="Disordered" evidence="2">
    <location>
        <begin position="65"/>
        <end position="87"/>
    </location>
</feature>
<evidence type="ECO:0000313" key="5">
    <source>
        <dbReference type="Proteomes" id="UP001596548"/>
    </source>
</evidence>
<name>A0ABW2I504_9ACTN</name>
<feature type="domain" description="Alpha/beta hydrolase fold-3" evidence="3">
    <location>
        <begin position="93"/>
        <end position="298"/>
    </location>
</feature>
<dbReference type="InterPro" id="IPR029058">
    <property type="entry name" value="AB_hydrolase_fold"/>
</dbReference>
<dbReference type="Pfam" id="PF07859">
    <property type="entry name" value="Abhydrolase_3"/>
    <property type="match status" value="1"/>
</dbReference>
<dbReference type="SUPFAM" id="SSF53474">
    <property type="entry name" value="alpha/beta-Hydrolases"/>
    <property type="match status" value="1"/>
</dbReference>
<dbReference type="InterPro" id="IPR050300">
    <property type="entry name" value="GDXG_lipolytic_enzyme"/>
</dbReference>
<evidence type="ECO:0000256" key="1">
    <source>
        <dbReference type="ARBA" id="ARBA00022801"/>
    </source>
</evidence>
<dbReference type="EMBL" id="JBHTBJ010000064">
    <property type="protein sequence ID" value="MFC7279877.1"/>
    <property type="molecule type" value="Genomic_DNA"/>
</dbReference>
<evidence type="ECO:0000256" key="2">
    <source>
        <dbReference type="SAM" id="MobiDB-lite"/>
    </source>
</evidence>
<comment type="caution">
    <text evidence="4">The sequence shown here is derived from an EMBL/GenBank/DDBJ whole genome shotgun (WGS) entry which is preliminary data.</text>
</comment>
<evidence type="ECO:0000259" key="3">
    <source>
        <dbReference type="Pfam" id="PF07859"/>
    </source>
</evidence>
<keyword evidence="1 4" id="KW-0378">Hydrolase</keyword>
<dbReference type="Gene3D" id="3.40.50.1820">
    <property type="entry name" value="alpha/beta hydrolase"/>
    <property type="match status" value="1"/>
</dbReference>
<keyword evidence="5" id="KW-1185">Reference proteome</keyword>
<gene>
    <name evidence="4" type="ORF">ACFQS1_38470</name>
</gene>
<reference evidence="5" key="1">
    <citation type="journal article" date="2019" name="Int. J. Syst. Evol. Microbiol.">
        <title>The Global Catalogue of Microorganisms (GCM) 10K type strain sequencing project: providing services to taxonomists for standard genome sequencing and annotation.</title>
        <authorList>
            <consortium name="The Broad Institute Genomics Platform"/>
            <consortium name="The Broad Institute Genome Sequencing Center for Infectious Disease"/>
            <person name="Wu L."/>
            <person name="Ma J."/>
        </authorList>
    </citation>
    <scope>NUCLEOTIDE SEQUENCE [LARGE SCALE GENOMIC DNA]</scope>
    <source>
        <strain evidence="5">XZYJT-10</strain>
    </source>
</reference>
<accession>A0ABW2I504</accession>
<sequence length="326" mass="33601">MAAVVEVLPVLDISDLAAARAQMLQMREAMPAFEPPASLDITKRSIPGPAGDPDVEITVIRPRGAAAEGPGGAAEGPGGAAEGPGGAAERPGLLWIHGGGFVLGDVEGDMPVAAGLAEGAGAVVVSVEYRLAPEHPFPAPVEDCYAALTWTAEHAAELGIDPGRLAVGGLSAGGGLAAAVALMARDRGGPALCFQLLDIPEVDDRLSTPSMKQFTDTPLWHHPNAILSWEAYLGPGHNGDTSPYAAPARATDLSGLPPAYVVTCEFDPLRDEGIEYAQRLMQAGVPTELHHFPGTFHGSSGAGAGTAISERMVAERTEALRRALHK</sequence>
<evidence type="ECO:0000313" key="4">
    <source>
        <dbReference type="EMBL" id="MFC7279877.1"/>
    </source>
</evidence>
<dbReference type="Proteomes" id="UP001596548">
    <property type="component" value="Unassembled WGS sequence"/>
</dbReference>
<dbReference type="InterPro" id="IPR013094">
    <property type="entry name" value="AB_hydrolase_3"/>
</dbReference>
<protein>
    <submittedName>
        <fullName evidence="4">Alpha/beta hydrolase</fullName>
    </submittedName>
</protein>
<dbReference type="PANTHER" id="PTHR48081:SF8">
    <property type="entry name" value="ALPHA_BETA HYDROLASE FOLD-3 DOMAIN-CONTAINING PROTEIN-RELATED"/>
    <property type="match status" value="1"/>
</dbReference>
<organism evidence="4 5">
    <name type="scientific">Paractinoplanes rhizophilus</name>
    <dbReference type="NCBI Taxonomy" id="1416877"/>
    <lineage>
        <taxon>Bacteria</taxon>
        <taxon>Bacillati</taxon>
        <taxon>Actinomycetota</taxon>
        <taxon>Actinomycetes</taxon>
        <taxon>Micromonosporales</taxon>
        <taxon>Micromonosporaceae</taxon>
        <taxon>Paractinoplanes</taxon>
    </lineage>
</organism>
<dbReference type="PANTHER" id="PTHR48081">
    <property type="entry name" value="AB HYDROLASE SUPERFAMILY PROTEIN C4A8.06C"/>
    <property type="match status" value="1"/>
</dbReference>